<proteinExistence type="predicted"/>
<sequence length="28" mass="3354">MEFSCKAMSRYCRPVVLHCFLCYINLLL</sequence>
<name>A0A0E9QZI9_ANGAN</name>
<reference evidence="1" key="1">
    <citation type="submission" date="2014-11" db="EMBL/GenBank/DDBJ databases">
        <authorList>
            <person name="Amaro Gonzalez C."/>
        </authorList>
    </citation>
    <scope>NUCLEOTIDE SEQUENCE</scope>
</reference>
<evidence type="ECO:0000313" key="1">
    <source>
        <dbReference type="EMBL" id="JAH22249.1"/>
    </source>
</evidence>
<organism evidence="1">
    <name type="scientific">Anguilla anguilla</name>
    <name type="common">European freshwater eel</name>
    <name type="synonym">Muraena anguilla</name>
    <dbReference type="NCBI Taxonomy" id="7936"/>
    <lineage>
        <taxon>Eukaryota</taxon>
        <taxon>Metazoa</taxon>
        <taxon>Chordata</taxon>
        <taxon>Craniata</taxon>
        <taxon>Vertebrata</taxon>
        <taxon>Euteleostomi</taxon>
        <taxon>Actinopterygii</taxon>
        <taxon>Neopterygii</taxon>
        <taxon>Teleostei</taxon>
        <taxon>Anguilliformes</taxon>
        <taxon>Anguillidae</taxon>
        <taxon>Anguilla</taxon>
    </lineage>
</organism>
<accession>A0A0E9QZI9</accession>
<reference evidence="1" key="2">
    <citation type="journal article" date="2015" name="Fish Shellfish Immunol.">
        <title>Early steps in the European eel (Anguilla anguilla)-Vibrio vulnificus interaction in the gills: Role of the RtxA13 toxin.</title>
        <authorList>
            <person name="Callol A."/>
            <person name="Pajuelo D."/>
            <person name="Ebbesson L."/>
            <person name="Teles M."/>
            <person name="MacKenzie S."/>
            <person name="Amaro C."/>
        </authorList>
    </citation>
    <scope>NUCLEOTIDE SEQUENCE</scope>
</reference>
<dbReference type="EMBL" id="GBXM01086328">
    <property type="protein sequence ID" value="JAH22249.1"/>
    <property type="molecule type" value="Transcribed_RNA"/>
</dbReference>
<dbReference type="AlphaFoldDB" id="A0A0E9QZI9"/>
<protein>
    <submittedName>
        <fullName evidence="1">Uncharacterized protein</fullName>
    </submittedName>
</protein>